<evidence type="ECO:0000313" key="3">
    <source>
        <dbReference type="Proteomes" id="UP000078200"/>
    </source>
</evidence>
<dbReference type="AlphaFoldDB" id="A0A1A9VPH2"/>
<proteinExistence type="predicted"/>
<evidence type="ECO:0000256" key="1">
    <source>
        <dbReference type="SAM" id="MobiDB-lite"/>
    </source>
</evidence>
<protein>
    <submittedName>
        <fullName evidence="2">Uncharacterized protein</fullName>
    </submittedName>
</protein>
<dbReference type="VEuPathDB" id="VectorBase:GAUT043437"/>
<dbReference type="EnsemblMetazoa" id="GAUT043437-RA">
    <property type="protein sequence ID" value="GAUT043437-PA"/>
    <property type="gene ID" value="GAUT043437"/>
</dbReference>
<organism evidence="2 3">
    <name type="scientific">Glossina austeni</name>
    <name type="common">Savannah tsetse fly</name>
    <dbReference type="NCBI Taxonomy" id="7395"/>
    <lineage>
        <taxon>Eukaryota</taxon>
        <taxon>Metazoa</taxon>
        <taxon>Ecdysozoa</taxon>
        <taxon>Arthropoda</taxon>
        <taxon>Hexapoda</taxon>
        <taxon>Insecta</taxon>
        <taxon>Pterygota</taxon>
        <taxon>Neoptera</taxon>
        <taxon>Endopterygota</taxon>
        <taxon>Diptera</taxon>
        <taxon>Brachycera</taxon>
        <taxon>Muscomorpha</taxon>
        <taxon>Hippoboscoidea</taxon>
        <taxon>Glossinidae</taxon>
        <taxon>Glossina</taxon>
    </lineage>
</organism>
<accession>A0A1A9VPH2</accession>
<reference evidence="2" key="1">
    <citation type="submission" date="2020-05" db="UniProtKB">
        <authorList>
            <consortium name="EnsemblMetazoa"/>
        </authorList>
    </citation>
    <scope>IDENTIFICATION</scope>
    <source>
        <strain evidence="2">TTRI</strain>
    </source>
</reference>
<feature type="region of interest" description="Disordered" evidence="1">
    <location>
        <begin position="67"/>
        <end position="87"/>
    </location>
</feature>
<dbReference type="Proteomes" id="UP000078200">
    <property type="component" value="Unassembled WGS sequence"/>
</dbReference>
<evidence type="ECO:0000313" key="2">
    <source>
        <dbReference type="EnsemblMetazoa" id="GAUT043437-PA"/>
    </source>
</evidence>
<name>A0A1A9VPH2_GLOAU</name>
<sequence length="119" mass="13755">MIFTTKENIFLLTSREDLRFIGGRSETETKLIWCDYSNFDLNPATKTTKNEFFGSDYRLKEKSTKFLSNNNNNNNNNKIIATPPPPSSPVNANDELLQFYLQDFTIFHAYAGRCLGMRK</sequence>
<keyword evidence="3" id="KW-1185">Reference proteome</keyword>